<evidence type="ECO:0000313" key="4">
    <source>
        <dbReference type="Proteomes" id="UP001491310"/>
    </source>
</evidence>
<evidence type="ECO:0008006" key="5">
    <source>
        <dbReference type="Google" id="ProtNLM"/>
    </source>
</evidence>
<evidence type="ECO:0000313" key="3">
    <source>
        <dbReference type="EMBL" id="KAK9916634.1"/>
    </source>
</evidence>
<dbReference type="InterPro" id="IPR036291">
    <property type="entry name" value="NAD(P)-bd_dom_sf"/>
</dbReference>
<protein>
    <recommendedName>
        <fullName evidence="5">NAD(P)-binding protein</fullName>
    </recommendedName>
</protein>
<dbReference type="Gene3D" id="3.40.50.720">
    <property type="entry name" value="NAD(P)-binding Rossmann-like Domain"/>
    <property type="match status" value="1"/>
</dbReference>
<evidence type="ECO:0000256" key="2">
    <source>
        <dbReference type="ARBA" id="ARBA00023002"/>
    </source>
</evidence>
<dbReference type="SUPFAM" id="SSF51735">
    <property type="entry name" value="NAD(P)-binding Rossmann-fold domains"/>
    <property type="match status" value="1"/>
</dbReference>
<sequence>MDESLHFLSLSPIRNLDRVVVVTGVSSGIGLAITKALIGHQCHVVGSVRKEADAKRLQAEFEEHFTPLLFDVTDEAAVRHAALYVRALMNGHTLMGLVNNADASFRAAQEPLSIHVGLYATGEMPIGKLRQQLEVNLVAQVAVIQAFLPLLGTDLSLRGRPGKILNNSSIFGRYALPFTTAYAANKAGLNAISEGLHRELRPFDIDMVVIAPGPIETEIWEDAVGDDQQVGHNKGPFDPFIKNFQTNANALTKKPRWFPPTSTVGEKV</sequence>
<organism evidence="3 4">
    <name type="scientific">Coccomyxa subellipsoidea</name>
    <dbReference type="NCBI Taxonomy" id="248742"/>
    <lineage>
        <taxon>Eukaryota</taxon>
        <taxon>Viridiplantae</taxon>
        <taxon>Chlorophyta</taxon>
        <taxon>core chlorophytes</taxon>
        <taxon>Trebouxiophyceae</taxon>
        <taxon>Trebouxiophyceae incertae sedis</taxon>
        <taxon>Coccomyxaceae</taxon>
        <taxon>Coccomyxa</taxon>
    </lineage>
</organism>
<comment type="caution">
    <text evidence="3">The sequence shown here is derived from an EMBL/GenBank/DDBJ whole genome shotgun (WGS) entry which is preliminary data.</text>
</comment>
<gene>
    <name evidence="3" type="ORF">WJX75_005158</name>
</gene>
<name>A0ABR2YYD9_9CHLO</name>
<proteinExistence type="inferred from homology"/>
<dbReference type="Pfam" id="PF00106">
    <property type="entry name" value="adh_short"/>
    <property type="match status" value="1"/>
</dbReference>
<dbReference type="PANTHER" id="PTHR44169">
    <property type="entry name" value="NADPH-DEPENDENT 1-ACYLDIHYDROXYACETONE PHOSPHATE REDUCTASE"/>
    <property type="match status" value="1"/>
</dbReference>
<dbReference type="PANTHER" id="PTHR44169:SF6">
    <property type="entry name" value="NADPH-DEPENDENT 1-ACYLDIHYDROXYACETONE PHOSPHATE REDUCTASE"/>
    <property type="match status" value="1"/>
</dbReference>
<comment type="similarity">
    <text evidence="1">Belongs to the short-chain dehydrogenases/reductases (SDR) family.</text>
</comment>
<dbReference type="Proteomes" id="UP001491310">
    <property type="component" value="Unassembled WGS sequence"/>
</dbReference>
<reference evidence="3 4" key="1">
    <citation type="journal article" date="2024" name="Nat. Commun.">
        <title>Phylogenomics reveals the evolutionary origins of lichenization in chlorophyte algae.</title>
        <authorList>
            <person name="Puginier C."/>
            <person name="Libourel C."/>
            <person name="Otte J."/>
            <person name="Skaloud P."/>
            <person name="Haon M."/>
            <person name="Grisel S."/>
            <person name="Petersen M."/>
            <person name="Berrin J.G."/>
            <person name="Delaux P.M."/>
            <person name="Dal Grande F."/>
            <person name="Keller J."/>
        </authorList>
    </citation>
    <scope>NUCLEOTIDE SEQUENCE [LARGE SCALE GENOMIC DNA]</scope>
    <source>
        <strain evidence="3 4">SAG 216-7</strain>
    </source>
</reference>
<dbReference type="InterPro" id="IPR002347">
    <property type="entry name" value="SDR_fam"/>
</dbReference>
<dbReference type="PRINTS" id="PR00081">
    <property type="entry name" value="GDHRDH"/>
</dbReference>
<keyword evidence="4" id="KW-1185">Reference proteome</keyword>
<dbReference type="EMBL" id="JALJOT010000003">
    <property type="protein sequence ID" value="KAK9916634.1"/>
    <property type="molecule type" value="Genomic_DNA"/>
</dbReference>
<keyword evidence="2" id="KW-0560">Oxidoreductase</keyword>
<accession>A0ABR2YYD9</accession>
<evidence type="ECO:0000256" key="1">
    <source>
        <dbReference type="ARBA" id="ARBA00006484"/>
    </source>
</evidence>